<keyword evidence="1" id="KW-0812">Transmembrane</keyword>
<feature type="transmembrane region" description="Helical" evidence="1">
    <location>
        <begin position="15"/>
        <end position="36"/>
    </location>
</feature>
<keyword evidence="1" id="KW-1133">Transmembrane helix</keyword>
<gene>
    <name evidence="2" type="ORF">ACFS5P_14730</name>
</gene>
<evidence type="ECO:0000313" key="3">
    <source>
        <dbReference type="Proteomes" id="UP001597561"/>
    </source>
</evidence>
<organism evidence="2 3">
    <name type="scientific">Jeotgalibacillus terrae</name>
    <dbReference type="NCBI Taxonomy" id="587735"/>
    <lineage>
        <taxon>Bacteria</taxon>
        <taxon>Bacillati</taxon>
        <taxon>Bacillota</taxon>
        <taxon>Bacilli</taxon>
        <taxon>Bacillales</taxon>
        <taxon>Caryophanaceae</taxon>
        <taxon>Jeotgalibacillus</taxon>
    </lineage>
</organism>
<dbReference type="RefSeq" id="WP_204727818.1">
    <property type="nucleotide sequence ID" value="NZ_JAFBDK010000001.1"/>
</dbReference>
<evidence type="ECO:0008006" key="4">
    <source>
        <dbReference type="Google" id="ProtNLM"/>
    </source>
</evidence>
<protein>
    <recommendedName>
        <fullName evidence="4">Type II secretion system protein</fullName>
    </recommendedName>
</protein>
<proteinExistence type="predicted"/>
<reference evidence="3" key="1">
    <citation type="journal article" date="2019" name="Int. J. Syst. Evol. Microbiol.">
        <title>The Global Catalogue of Microorganisms (GCM) 10K type strain sequencing project: providing services to taxonomists for standard genome sequencing and annotation.</title>
        <authorList>
            <consortium name="The Broad Institute Genomics Platform"/>
            <consortium name="The Broad Institute Genome Sequencing Center for Infectious Disease"/>
            <person name="Wu L."/>
            <person name="Ma J."/>
        </authorList>
    </citation>
    <scope>NUCLEOTIDE SEQUENCE [LARGE SCALE GENOMIC DNA]</scope>
    <source>
        <strain evidence="3">KCTC 13528</strain>
    </source>
</reference>
<accession>A0ABW5ZJI7</accession>
<evidence type="ECO:0000313" key="2">
    <source>
        <dbReference type="EMBL" id="MFD2913140.1"/>
    </source>
</evidence>
<name>A0ABW5ZJI7_9BACL</name>
<comment type="caution">
    <text evidence="2">The sequence shown here is derived from an EMBL/GenBank/DDBJ whole genome shotgun (WGS) entry which is preliminary data.</text>
</comment>
<keyword evidence="3" id="KW-1185">Reference proteome</keyword>
<evidence type="ECO:0000256" key="1">
    <source>
        <dbReference type="SAM" id="Phobius"/>
    </source>
</evidence>
<dbReference type="Proteomes" id="UP001597561">
    <property type="component" value="Unassembled WGS sequence"/>
</dbReference>
<dbReference type="EMBL" id="JBHUPG010000027">
    <property type="protein sequence ID" value="MFD2913140.1"/>
    <property type="molecule type" value="Genomic_DNA"/>
</dbReference>
<sequence length="98" mass="11241">MLKNHSGFTLIESIIGLYVCIIFCLFILPLAVTIVIKADEAEERYRMYGIAYDQVKVFYAKETIEQDIHKDGGRYSVELSEDRLCVSNEESDRICVTP</sequence>
<keyword evidence="1" id="KW-0472">Membrane</keyword>